<keyword evidence="3" id="KW-1185">Reference proteome</keyword>
<feature type="compositionally biased region" description="Basic and acidic residues" evidence="1">
    <location>
        <begin position="31"/>
        <end position="45"/>
    </location>
</feature>
<sequence>MADEKTPPVDSTPAEDTPVPQADSKAADAAPKAEAKVAPKAEAGAEPKAASKAAPKKEKPPALEDKPFAEFIEQHFIPTLESALKDKGIDDIQLTLDQRPLGVFGVSDAEKYWHVKGEWQNGAGAASLSGNRQFNIAFTKDNISSPKLFYFADRGSQPSTIEQFMGDERKITLDLLVLFTLRRLNGQKWLARN</sequence>
<feature type="region of interest" description="Disordered" evidence="1">
    <location>
        <begin position="1"/>
        <end position="62"/>
    </location>
</feature>
<proteinExistence type="predicted"/>
<dbReference type="Proteomes" id="UP000185557">
    <property type="component" value="Unassembled WGS sequence"/>
</dbReference>
<evidence type="ECO:0000313" key="3">
    <source>
        <dbReference type="Proteomes" id="UP000185557"/>
    </source>
</evidence>
<reference evidence="2 3" key="1">
    <citation type="submission" date="2016-11" db="EMBL/GenBank/DDBJ databases">
        <title>Draft Genome Sequences of Nine Cyanobacterial Strains from Diverse Habitats.</title>
        <authorList>
            <person name="Zhu T."/>
            <person name="Hou S."/>
            <person name="Lu X."/>
            <person name="Hess W.R."/>
        </authorList>
    </citation>
    <scope>NUCLEOTIDE SEQUENCE [LARGE SCALE GENOMIC DNA]</scope>
    <source>
        <strain evidence="2 3">NIES-30</strain>
    </source>
</reference>
<evidence type="ECO:0000313" key="2">
    <source>
        <dbReference type="EMBL" id="OKH47383.1"/>
    </source>
</evidence>
<dbReference type="STRING" id="549789.NIES30_12980"/>
<gene>
    <name evidence="2" type="ORF">NIES30_12980</name>
</gene>
<dbReference type="RefSeq" id="WP_073608860.1">
    <property type="nucleotide sequence ID" value="NZ_MRCG01000009.1"/>
</dbReference>
<dbReference type="EMBL" id="MRCG01000009">
    <property type="protein sequence ID" value="OKH47383.1"/>
    <property type="molecule type" value="Genomic_DNA"/>
</dbReference>
<dbReference type="InterPro" id="IPR021374">
    <property type="entry name" value="DUF2996"/>
</dbReference>
<organism evidence="2 3">
    <name type="scientific">Phormidium tenue NIES-30</name>
    <dbReference type="NCBI Taxonomy" id="549789"/>
    <lineage>
        <taxon>Bacteria</taxon>
        <taxon>Bacillati</taxon>
        <taxon>Cyanobacteriota</taxon>
        <taxon>Cyanophyceae</taxon>
        <taxon>Oscillatoriophycideae</taxon>
        <taxon>Oscillatoriales</taxon>
        <taxon>Oscillatoriaceae</taxon>
        <taxon>Phormidium</taxon>
    </lineage>
</organism>
<evidence type="ECO:0000256" key="1">
    <source>
        <dbReference type="SAM" id="MobiDB-lite"/>
    </source>
</evidence>
<dbReference type="PANTHER" id="PTHR36341">
    <property type="entry name" value="DUF2996 FAMILY PROTEIN"/>
    <property type="match status" value="1"/>
</dbReference>
<dbReference type="PANTHER" id="PTHR36341:SF3">
    <property type="entry name" value="DUF2996 FAMILY PROTEIN"/>
    <property type="match status" value="1"/>
</dbReference>
<protein>
    <recommendedName>
        <fullName evidence="4">DUF2996 domain-containing protein</fullName>
    </recommendedName>
</protein>
<dbReference type="Pfam" id="PF11210">
    <property type="entry name" value="DUF2996"/>
    <property type="match status" value="1"/>
</dbReference>
<name>A0A1U7J488_9CYAN</name>
<dbReference type="OrthoDB" id="465001at2"/>
<comment type="caution">
    <text evidence="2">The sequence shown here is derived from an EMBL/GenBank/DDBJ whole genome shotgun (WGS) entry which is preliminary data.</text>
</comment>
<dbReference type="AlphaFoldDB" id="A0A1U7J488"/>
<accession>A0A1U7J488</accession>
<evidence type="ECO:0008006" key="4">
    <source>
        <dbReference type="Google" id="ProtNLM"/>
    </source>
</evidence>